<evidence type="ECO:0000313" key="3">
    <source>
        <dbReference type="Proteomes" id="UP000507470"/>
    </source>
</evidence>
<dbReference type="SMART" id="SM00409">
    <property type="entry name" value="IG"/>
    <property type="match status" value="2"/>
</dbReference>
<evidence type="ECO:0000313" key="2">
    <source>
        <dbReference type="EMBL" id="CAC5425520.1"/>
    </source>
</evidence>
<dbReference type="InterPro" id="IPR036179">
    <property type="entry name" value="Ig-like_dom_sf"/>
</dbReference>
<dbReference type="InterPro" id="IPR007110">
    <property type="entry name" value="Ig-like_dom"/>
</dbReference>
<dbReference type="InterPro" id="IPR013783">
    <property type="entry name" value="Ig-like_fold"/>
</dbReference>
<dbReference type="SUPFAM" id="SSF48726">
    <property type="entry name" value="Immunoglobulin"/>
    <property type="match status" value="1"/>
</dbReference>
<dbReference type="AlphaFoldDB" id="A0A6J8EYH2"/>
<dbReference type="CDD" id="cd00096">
    <property type="entry name" value="Ig"/>
    <property type="match status" value="1"/>
</dbReference>
<reference evidence="2 3" key="1">
    <citation type="submission" date="2020-06" db="EMBL/GenBank/DDBJ databases">
        <authorList>
            <person name="Li R."/>
            <person name="Bekaert M."/>
        </authorList>
    </citation>
    <scope>NUCLEOTIDE SEQUENCE [LARGE SCALE GENOMIC DNA]</scope>
    <source>
        <strain evidence="3">wild</strain>
    </source>
</reference>
<dbReference type="Proteomes" id="UP000507470">
    <property type="component" value="Unassembled WGS sequence"/>
</dbReference>
<dbReference type="EMBL" id="CACVKT020010252">
    <property type="protein sequence ID" value="CAC5425520.1"/>
    <property type="molecule type" value="Genomic_DNA"/>
</dbReference>
<dbReference type="InterPro" id="IPR003599">
    <property type="entry name" value="Ig_sub"/>
</dbReference>
<feature type="domain" description="Ig-like" evidence="1">
    <location>
        <begin position="2"/>
        <end position="108"/>
    </location>
</feature>
<accession>A0A6J8EYH2</accession>
<keyword evidence="3" id="KW-1185">Reference proteome</keyword>
<dbReference type="Pfam" id="PF13927">
    <property type="entry name" value="Ig_3"/>
    <property type="match status" value="1"/>
</dbReference>
<dbReference type="SUPFAM" id="SSF52540">
    <property type="entry name" value="P-loop containing nucleoside triphosphate hydrolases"/>
    <property type="match status" value="1"/>
</dbReference>
<dbReference type="PROSITE" id="PS50835">
    <property type="entry name" value="IG_LIKE"/>
    <property type="match status" value="1"/>
</dbReference>
<proteinExistence type="predicted"/>
<dbReference type="InterPro" id="IPR027417">
    <property type="entry name" value="P-loop_NTPase"/>
</dbReference>
<name>A0A6J8EYH2_MYTCO</name>
<dbReference type="Pfam" id="PF20720">
    <property type="entry name" value="nSTAND3"/>
    <property type="match status" value="1"/>
</dbReference>
<dbReference type="Gene3D" id="2.60.40.10">
    <property type="entry name" value="Immunoglobulins"/>
    <property type="match status" value="1"/>
</dbReference>
<dbReference type="InterPro" id="IPR003598">
    <property type="entry name" value="Ig_sub2"/>
</dbReference>
<dbReference type="SMART" id="SM00408">
    <property type="entry name" value="IGc2"/>
    <property type="match status" value="1"/>
</dbReference>
<gene>
    <name evidence="2" type="ORF">MCOR_57329</name>
</gene>
<organism evidence="2 3">
    <name type="scientific">Mytilus coruscus</name>
    <name type="common">Sea mussel</name>
    <dbReference type="NCBI Taxonomy" id="42192"/>
    <lineage>
        <taxon>Eukaryota</taxon>
        <taxon>Metazoa</taxon>
        <taxon>Spiralia</taxon>
        <taxon>Lophotrochozoa</taxon>
        <taxon>Mollusca</taxon>
        <taxon>Bivalvia</taxon>
        <taxon>Autobranchia</taxon>
        <taxon>Pteriomorphia</taxon>
        <taxon>Mytilida</taxon>
        <taxon>Mytiloidea</taxon>
        <taxon>Mytilidae</taxon>
        <taxon>Mytilinae</taxon>
        <taxon>Mytilus</taxon>
    </lineage>
</organism>
<evidence type="ECO:0000259" key="1">
    <source>
        <dbReference type="PROSITE" id="PS50835"/>
    </source>
</evidence>
<dbReference type="InterPro" id="IPR049050">
    <property type="entry name" value="nSTAND3"/>
</dbReference>
<protein>
    <submittedName>
        <fullName evidence="2">CHL1</fullName>
    </submittedName>
</protein>
<sequence>MPHIMETKGKSEKDRIIYIEDGTPKTYHVIEGDNFTIMCEIRSLLPVKSVRWQRDGCDINSQSPEYKLNDPKISLTIENLSASHNGNYRCLVSNYFGFNNTTVDRCVNYLSALHRRMTWIQTLHQFKACNKEDQNAITINVHSLPTAAEYKLEEKPKGDKVTLTPVSEDIAYVIWFYKTEDILSALKRGQYSYEKDRSVKAEQNEDTKNGAEEAIQLGDSKDGAAKAMHHHDTKDGAVTEQKDDINVGGTPNIHALVFKAAVSDNGQYVCFVVTAMKKIISYGWKLKVILQVRTYEEVLKHRKDISYVKTPTVDKAVECLKNNGYVVIVGRKGTGKSKMCLQLESLFEETDYLPFKVNDILDLREITDMIDDSKSTKILFWLDDSDYSPDSLDKRLSLLPEVSDNSKAKVIFTCTQTGLHLKKNILQKWKLYSDKAMIDLDNEANILPLEVKKEILERLSKSMSVKLDVDLVKTIINTKPFYGFPFVAKKFCSDRKHLKKREKYFTNPPKSLRKEIKDLYISSLERKKQDLMNTYCVLVYISTDKSHCLDSSNFNFARIQQIMKIIYNYTAIESPLDAIAVNDIAESLVGKYLVKSDDHTYKFIHPAVLKAVFLSSEYFTKYIVEEGGKEDIIDYIRSEQYEELEGELVLKLETKTYPALCERLLNLLLERPHFGEKIGDYIYHHFISLHDQNFLKTFFLNLEKYFPLQLVMEKENKILEKYGSIRQKKTKLNKESACVNITDSGKTKTSQSSPLPMIRMFEHLTRSGRDSWIFTVDEASIPDFGILYGLIMACKNNFCNDEDQIKTFEIILAFFRKRCEKKDFQLNLFAPMDIYSNVFCHFLALFCETESCLILEELLKWFPESKLEPTKMFSEKTNKPYKVKNILSESPMKISVYLGKAKLFKLIWQKTNSKEKKRVEDLLKTAEIGMKLSYGSGSSTTEVKSFLNLDKDFSQLVLRGEKDGYTDIMKTLKKM</sequence>